<evidence type="ECO:0000256" key="1">
    <source>
        <dbReference type="SAM" id="Phobius"/>
    </source>
</evidence>
<reference evidence="2 3" key="1">
    <citation type="submission" date="2015-08" db="EMBL/GenBank/DDBJ databases">
        <authorList>
            <person name="Adams C.A."/>
            <person name="Ardeshna N.S."/>
            <person name="Badithe A.V."/>
            <person name="Badrani J.H."/>
            <person name="Birkholz E.A."/>
            <person name="Butler M."/>
            <person name="Chu A."/>
            <person name="Farmer C.N."/>
            <person name="Frischer G.M."/>
            <person name="Hsieh L.Y."/>
            <person name="Jackson K.B."/>
            <person name="Kagy D.N."/>
            <person name="Kendall J.C."/>
            <person name="Lin C.Y."/>
            <person name="Morgan M.N."/>
            <person name="Nachnani R."/>
            <person name="Nadeau S.M."/>
            <person name="Parikh M."/>
            <person name="Perez M.V."/>
            <person name="Peters C.E."/>
            <person name="Pogliano J."/>
            <person name="Popescu N.I."/>
            <person name="Shiao R."/>
            <person name="Song C.L."/>
            <person name="Ting J.M."/>
            <person name="Udani D.R."/>
            <person name="Waller L.B."/>
            <person name="Wang A.Y."/>
            <person name="Wu C.E."/>
            <person name="Yang A.B."/>
            <person name="Yao J."/>
            <person name="Zhang B.H."/>
            <person name="Anders K.R."/>
            <person name="Bradley K.W."/>
            <person name="Asai D.J."/>
            <person name="Bowman C.A."/>
            <person name="Russell D.A."/>
            <person name="Pope W.H."/>
            <person name="Jacobs-Sera D."/>
            <person name="Hendrix R.W."/>
            <person name="Hatfull G.F."/>
        </authorList>
    </citation>
    <scope>NUCLEOTIDE SEQUENCE [LARGE SCALE GENOMIC DNA]</scope>
</reference>
<evidence type="ECO:0000313" key="3">
    <source>
        <dbReference type="Proteomes" id="UP000224265"/>
    </source>
</evidence>
<feature type="transmembrane region" description="Helical" evidence="1">
    <location>
        <begin position="133"/>
        <end position="151"/>
    </location>
</feature>
<keyword evidence="1" id="KW-0812">Transmembrane</keyword>
<accession>A0A109ZYC0</accession>
<feature type="transmembrane region" description="Helical" evidence="1">
    <location>
        <begin position="65"/>
        <end position="90"/>
    </location>
</feature>
<dbReference type="Proteomes" id="UP000224265">
    <property type="component" value="Segment"/>
</dbReference>
<organism evidence="2 3">
    <name type="scientific">Mycobacterium phage Weiss13</name>
    <dbReference type="NCBI Taxonomy" id="1784843"/>
    <lineage>
        <taxon>Viruses</taxon>
        <taxon>Duplodnaviria</taxon>
        <taxon>Heunggongvirae</taxon>
        <taxon>Uroviricota</taxon>
        <taxon>Caudoviricetes</taxon>
        <taxon>Papyrusvirus</taxon>
        <taxon>Papyrusvirus send513</taxon>
    </lineage>
</organism>
<sequence>MTAPEPKDLAAQIKKLHGDVTFELQLRERPDRHPYQTGCLSGLLVVSIAQMILGLPPESALYKTVGYATVVALNIPFVVGSAMALAGAALSRERWFELSLRLGIFGHLSLFVAALCYTLFVMVATHGPGDKPYWIAVTSVGLSVGIAYASVQRFRQMRKLLAEYRRRGRERN</sequence>
<protein>
    <submittedName>
        <fullName evidence="2">Uncharacterized protein</fullName>
    </submittedName>
</protein>
<feature type="transmembrane region" description="Helical" evidence="1">
    <location>
        <begin position="35"/>
        <end position="53"/>
    </location>
</feature>
<name>A0A109ZYC0_9CAUD</name>
<keyword evidence="1" id="KW-0472">Membrane</keyword>
<feature type="transmembrane region" description="Helical" evidence="1">
    <location>
        <begin position="102"/>
        <end position="127"/>
    </location>
</feature>
<dbReference type="EMBL" id="KT591076">
    <property type="protein sequence ID" value="AMB17251.1"/>
    <property type="molecule type" value="Genomic_DNA"/>
</dbReference>
<proteinExistence type="predicted"/>
<gene>
    <name evidence="2" type="ORF">SEA_WEISS13_37</name>
</gene>
<evidence type="ECO:0000313" key="2">
    <source>
        <dbReference type="EMBL" id="AMB17251.1"/>
    </source>
</evidence>
<keyword evidence="1" id="KW-1133">Transmembrane helix</keyword>